<protein>
    <submittedName>
        <fullName evidence="2">Uncharacterized protein</fullName>
    </submittedName>
</protein>
<feature type="transmembrane region" description="Helical" evidence="1">
    <location>
        <begin position="35"/>
        <end position="57"/>
    </location>
</feature>
<evidence type="ECO:0000256" key="1">
    <source>
        <dbReference type="SAM" id="Phobius"/>
    </source>
</evidence>
<accession>A0A4U6TT18</accession>
<dbReference type="Gramene" id="TKW05831">
    <property type="protein sequence ID" value="TKW05831"/>
    <property type="gene ID" value="SEVIR_7G201800v2"/>
</dbReference>
<sequence>MAAGGVPIYTLDGADTLDSTTRHQSMPAAMGSKSIASSATLFPAIAMVLLLVASALAQPHGATPPPCGCNDGVSASAEVILAALMELSQDINQTVSDSCQ</sequence>
<keyword evidence="3" id="KW-1185">Reference proteome</keyword>
<dbReference type="EMBL" id="CM016558">
    <property type="protein sequence ID" value="TKW05831.1"/>
    <property type="molecule type" value="Genomic_DNA"/>
</dbReference>
<keyword evidence="1" id="KW-0472">Membrane</keyword>
<organism evidence="2 3">
    <name type="scientific">Setaria viridis</name>
    <name type="common">Green bristlegrass</name>
    <name type="synonym">Setaria italica subsp. viridis</name>
    <dbReference type="NCBI Taxonomy" id="4556"/>
    <lineage>
        <taxon>Eukaryota</taxon>
        <taxon>Viridiplantae</taxon>
        <taxon>Streptophyta</taxon>
        <taxon>Embryophyta</taxon>
        <taxon>Tracheophyta</taxon>
        <taxon>Spermatophyta</taxon>
        <taxon>Magnoliopsida</taxon>
        <taxon>Liliopsida</taxon>
        <taxon>Poales</taxon>
        <taxon>Poaceae</taxon>
        <taxon>PACMAD clade</taxon>
        <taxon>Panicoideae</taxon>
        <taxon>Panicodae</taxon>
        <taxon>Paniceae</taxon>
        <taxon>Cenchrinae</taxon>
        <taxon>Setaria</taxon>
    </lineage>
</organism>
<reference evidence="2" key="1">
    <citation type="submission" date="2019-03" db="EMBL/GenBank/DDBJ databases">
        <title>WGS assembly of Setaria viridis.</title>
        <authorList>
            <person name="Huang P."/>
            <person name="Jenkins J."/>
            <person name="Grimwood J."/>
            <person name="Barry K."/>
            <person name="Healey A."/>
            <person name="Mamidi S."/>
            <person name="Sreedasyam A."/>
            <person name="Shu S."/>
            <person name="Feldman M."/>
            <person name="Wu J."/>
            <person name="Yu Y."/>
            <person name="Chen C."/>
            <person name="Johnson J."/>
            <person name="Rokhsar D."/>
            <person name="Baxter I."/>
            <person name="Schmutz J."/>
            <person name="Brutnell T."/>
            <person name="Kellogg E."/>
        </authorList>
    </citation>
    <scope>NUCLEOTIDE SEQUENCE [LARGE SCALE GENOMIC DNA]</scope>
</reference>
<dbReference type="Proteomes" id="UP000298652">
    <property type="component" value="Chromosome 7"/>
</dbReference>
<evidence type="ECO:0000313" key="3">
    <source>
        <dbReference type="Proteomes" id="UP000298652"/>
    </source>
</evidence>
<keyword evidence="1" id="KW-0812">Transmembrane</keyword>
<gene>
    <name evidence="2" type="ORF">SEVIR_7G201800v2</name>
</gene>
<keyword evidence="1" id="KW-1133">Transmembrane helix</keyword>
<evidence type="ECO:0000313" key="2">
    <source>
        <dbReference type="EMBL" id="TKW05831.1"/>
    </source>
</evidence>
<name>A0A4U6TT18_SETVI</name>
<proteinExistence type="predicted"/>
<dbReference type="AlphaFoldDB" id="A0A4U6TT18"/>